<evidence type="ECO:0000256" key="5">
    <source>
        <dbReference type="ARBA" id="ARBA00023204"/>
    </source>
</evidence>
<dbReference type="OrthoDB" id="2500381at2759"/>
<accession>A0A0B1P654</accession>
<comment type="caution">
    <text evidence="8">The sequence shown here is derived from an EMBL/GenBank/DDBJ whole genome shotgun (WGS) entry which is preliminary data.</text>
</comment>
<evidence type="ECO:0000256" key="3">
    <source>
        <dbReference type="ARBA" id="ARBA00022763"/>
    </source>
</evidence>
<evidence type="ECO:0000256" key="1">
    <source>
        <dbReference type="ARBA" id="ARBA00004123"/>
    </source>
</evidence>
<comment type="similarity">
    <text evidence="2">Belongs to the CENP-X/MHF2 family.</text>
</comment>
<dbReference type="Proteomes" id="UP000030854">
    <property type="component" value="Unassembled WGS sequence"/>
</dbReference>
<dbReference type="Gene3D" id="6.10.130.30">
    <property type="match status" value="1"/>
</dbReference>
<reference evidence="8 9" key="1">
    <citation type="journal article" date="2014" name="BMC Genomics">
        <title>Adaptive genomic structural variation in the grape powdery mildew pathogen, Erysiphe necator.</title>
        <authorList>
            <person name="Jones L."/>
            <person name="Riaz S."/>
            <person name="Morales-Cruz A."/>
            <person name="Amrine K.C."/>
            <person name="McGuire B."/>
            <person name="Gubler W.D."/>
            <person name="Walker M.A."/>
            <person name="Cantu D."/>
        </authorList>
    </citation>
    <scope>NUCLEOTIDE SEQUENCE [LARGE SCALE GENOMIC DNA]</scope>
    <source>
        <strain evidence="9">c</strain>
    </source>
</reference>
<dbReference type="PANTHER" id="PTHR28680">
    <property type="entry name" value="CENTROMERE PROTEIN X"/>
    <property type="match status" value="1"/>
</dbReference>
<dbReference type="AlphaFoldDB" id="A0A0B1P654"/>
<dbReference type="HOGENOM" id="CLU_897704_0_0_1"/>
<dbReference type="GO" id="GO:0000712">
    <property type="term" value="P:resolution of meiotic recombination intermediates"/>
    <property type="evidence" value="ECO:0007669"/>
    <property type="project" value="TreeGrafter"/>
</dbReference>
<gene>
    <name evidence="8" type="ORF">EV44_g6045</name>
</gene>
<name>A0A0B1P654_UNCNE</name>
<feature type="compositionally biased region" description="Polar residues" evidence="7">
    <location>
        <begin position="92"/>
        <end position="107"/>
    </location>
</feature>
<keyword evidence="9" id="KW-1185">Reference proteome</keyword>
<feature type="compositionally biased region" description="Pro residues" evidence="7">
    <location>
        <begin position="1"/>
        <end position="11"/>
    </location>
</feature>
<protein>
    <submittedName>
        <fullName evidence="8">Uncharacterized protein</fullName>
    </submittedName>
</protein>
<evidence type="ECO:0000313" key="8">
    <source>
        <dbReference type="EMBL" id="KHJ32416.1"/>
    </source>
</evidence>
<feature type="region of interest" description="Disordered" evidence="7">
    <location>
        <begin position="1"/>
        <end position="186"/>
    </location>
</feature>
<dbReference type="EMBL" id="JNVN01002100">
    <property type="protein sequence ID" value="KHJ32416.1"/>
    <property type="molecule type" value="Genomic_DNA"/>
</dbReference>
<feature type="compositionally biased region" description="Low complexity" evidence="7">
    <location>
        <begin position="12"/>
        <end position="23"/>
    </location>
</feature>
<keyword evidence="4" id="KW-0238">DNA-binding</keyword>
<dbReference type="STRING" id="52586.A0A0B1P654"/>
<keyword evidence="6" id="KW-0539">Nucleus</keyword>
<feature type="compositionally biased region" description="Low complexity" evidence="7">
    <location>
        <begin position="50"/>
        <end position="68"/>
    </location>
</feature>
<keyword evidence="5" id="KW-0234">DNA repair</keyword>
<feature type="compositionally biased region" description="Acidic residues" evidence="7">
    <location>
        <begin position="122"/>
        <end position="134"/>
    </location>
</feature>
<feature type="compositionally biased region" description="Acidic residues" evidence="7">
    <location>
        <begin position="141"/>
        <end position="158"/>
    </location>
</feature>
<evidence type="ECO:0000313" key="9">
    <source>
        <dbReference type="Proteomes" id="UP000030854"/>
    </source>
</evidence>
<dbReference type="GO" id="GO:0051382">
    <property type="term" value="P:kinetochore assembly"/>
    <property type="evidence" value="ECO:0007669"/>
    <property type="project" value="InterPro"/>
</dbReference>
<dbReference type="InterPro" id="IPR018552">
    <property type="entry name" value="CENP-X"/>
</dbReference>
<dbReference type="PANTHER" id="PTHR28680:SF1">
    <property type="entry name" value="CENTROMERE PROTEIN X"/>
    <property type="match status" value="1"/>
</dbReference>
<keyword evidence="3" id="KW-0227">DNA damage</keyword>
<proteinExistence type="inferred from homology"/>
<evidence type="ECO:0000256" key="4">
    <source>
        <dbReference type="ARBA" id="ARBA00023125"/>
    </source>
</evidence>
<evidence type="ECO:0000256" key="2">
    <source>
        <dbReference type="ARBA" id="ARBA00009359"/>
    </source>
</evidence>
<dbReference type="GO" id="GO:0031297">
    <property type="term" value="P:replication fork processing"/>
    <property type="evidence" value="ECO:0007669"/>
    <property type="project" value="TreeGrafter"/>
</dbReference>
<evidence type="ECO:0000256" key="7">
    <source>
        <dbReference type="SAM" id="MobiDB-lite"/>
    </source>
</evidence>
<dbReference type="GO" id="GO:0003677">
    <property type="term" value="F:DNA binding"/>
    <property type="evidence" value="ECO:0007669"/>
    <property type="project" value="UniProtKB-KW"/>
</dbReference>
<sequence>MAPKPFKPPRPSIAISSSLSSSLNTMKKTAPDQSMDGKHMSEQKKKKMNSSRISSGSGSNTTSLTPGNKKVGNVSAINKRRKIIDKSDRRASSMSTIKLPSLSPSTSDEVESGGKRRSLIDSEAEEGESSDQEDEFMKDLEIDEIMDNDDDDNSENGDDPFGSATEIPKRSRNYSSFRLGDTDGEDEDEILADIDNDVNDDEITSTSIKAQGQSVFIPRDLLSVLLHEMFKSTDDTQEQDREGNGRKIKIAKKGQIRMTKQAVDAVGKYLDTFVKEAIARAACESLERGGIGVLEVEDLERLAPQLILDF</sequence>
<comment type="subcellular location">
    <subcellularLocation>
        <location evidence="1">Nucleus</location>
    </subcellularLocation>
</comment>
<dbReference type="GO" id="GO:0071821">
    <property type="term" value="C:FANCM-MHF complex"/>
    <property type="evidence" value="ECO:0007669"/>
    <property type="project" value="TreeGrafter"/>
</dbReference>
<dbReference type="GO" id="GO:0006281">
    <property type="term" value="P:DNA repair"/>
    <property type="evidence" value="ECO:0007669"/>
    <property type="project" value="UniProtKB-KW"/>
</dbReference>
<evidence type="ECO:0000256" key="6">
    <source>
        <dbReference type="ARBA" id="ARBA00023242"/>
    </source>
</evidence>
<organism evidence="8 9">
    <name type="scientific">Uncinula necator</name>
    <name type="common">Grape powdery mildew</name>
    <dbReference type="NCBI Taxonomy" id="52586"/>
    <lineage>
        <taxon>Eukaryota</taxon>
        <taxon>Fungi</taxon>
        <taxon>Dikarya</taxon>
        <taxon>Ascomycota</taxon>
        <taxon>Pezizomycotina</taxon>
        <taxon>Leotiomycetes</taxon>
        <taxon>Erysiphales</taxon>
        <taxon>Erysiphaceae</taxon>
        <taxon>Erysiphe</taxon>
    </lineage>
</organism>
<dbReference type="Pfam" id="PF09415">
    <property type="entry name" value="CENP-X"/>
    <property type="match status" value="1"/>
</dbReference>
<dbReference type="CDD" id="cd22921">
    <property type="entry name" value="HFD_CENP-X"/>
    <property type="match status" value="1"/>
</dbReference>